<comment type="caution">
    <text evidence="2">The sequence shown here is derived from an EMBL/GenBank/DDBJ whole genome shotgun (WGS) entry which is preliminary data.</text>
</comment>
<dbReference type="SMART" id="SM00347">
    <property type="entry name" value="HTH_MARR"/>
    <property type="match status" value="1"/>
</dbReference>
<dbReference type="PRINTS" id="PR00598">
    <property type="entry name" value="HTHMARR"/>
</dbReference>
<reference evidence="2 3" key="1">
    <citation type="submission" date="2015-10" db="EMBL/GenBank/DDBJ databases">
        <authorList>
            <person name="Gilbert D.G."/>
        </authorList>
    </citation>
    <scope>NUCLEOTIDE SEQUENCE [LARGE SCALE GENOMIC DNA]</scope>
    <source>
        <strain evidence="2 3">NRRL B-16712</strain>
    </source>
</reference>
<gene>
    <name evidence="2" type="ORF">ADL15_42435</name>
</gene>
<sequence>MSAPERTQLDVSRLLNEAGHALTNRLAAALAEVDLTPRTQCVLIHALEEDRTQIQLAALAGLDKTTMVGTVDELEKRGLAERRASATDRRARIIAVTEKGRLAAEEGQRIVDRVHGDALAAFPAESRAVFLDLLGALALSRDEVAGPHAVRRPRGA</sequence>
<dbReference type="Gene3D" id="1.10.10.10">
    <property type="entry name" value="Winged helix-like DNA-binding domain superfamily/Winged helix DNA-binding domain"/>
    <property type="match status" value="1"/>
</dbReference>
<evidence type="ECO:0000313" key="3">
    <source>
        <dbReference type="Proteomes" id="UP000053244"/>
    </source>
</evidence>
<protein>
    <submittedName>
        <fullName evidence="2">MarR family transcriptional regulator</fullName>
    </submittedName>
</protein>
<dbReference type="PANTHER" id="PTHR33164">
    <property type="entry name" value="TRANSCRIPTIONAL REGULATOR, MARR FAMILY"/>
    <property type="match status" value="1"/>
</dbReference>
<dbReference type="GO" id="GO:0003700">
    <property type="term" value="F:DNA-binding transcription factor activity"/>
    <property type="evidence" value="ECO:0007669"/>
    <property type="project" value="InterPro"/>
</dbReference>
<dbReference type="PROSITE" id="PS50995">
    <property type="entry name" value="HTH_MARR_2"/>
    <property type="match status" value="1"/>
</dbReference>
<feature type="domain" description="HTH marR-type" evidence="1">
    <location>
        <begin position="8"/>
        <end position="139"/>
    </location>
</feature>
<dbReference type="AlphaFoldDB" id="A0A101JDP5"/>
<dbReference type="Pfam" id="PF12802">
    <property type="entry name" value="MarR_2"/>
    <property type="match status" value="1"/>
</dbReference>
<dbReference type="InterPro" id="IPR036390">
    <property type="entry name" value="WH_DNA-bd_sf"/>
</dbReference>
<keyword evidence="3" id="KW-1185">Reference proteome</keyword>
<proteinExistence type="predicted"/>
<name>A0A101JDP5_9ACTN</name>
<dbReference type="Proteomes" id="UP000053244">
    <property type="component" value="Unassembled WGS sequence"/>
</dbReference>
<dbReference type="PANTHER" id="PTHR33164:SF95">
    <property type="entry name" value="TRANSCRIPTIONAL REGULATOR"/>
    <property type="match status" value="1"/>
</dbReference>
<dbReference type="InterPro" id="IPR039422">
    <property type="entry name" value="MarR/SlyA-like"/>
</dbReference>
<dbReference type="GO" id="GO:0006950">
    <property type="term" value="P:response to stress"/>
    <property type="evidence" value="ECO:0007669"/>
    <property type="project" value="TreeGrafter"/>
</dbReference>
<evidence type="ECO:0000313" key="2">
    <source>
        <dbReference type="EMBL" id="KUL24934.1"/>
    </source>
</evidence>
<dbReference type="EMBL" id="LLZH01000318">
    <property type="protein sequence ID" value="KUL24934.1"/>
    <property type="molecule type" value="Genomic_DNA"/>
</dbReference>
<accession>A0A101JDP5</accession>
<organism evidence="2 3">
    <name type="scientific">Actinoplanes awajinensis subsp. mycoplanecinus</name>
    <dbReference type="NCBI Taxonomy" id="135947"/>
    <lineage>
        <taxon>Bacteria</taxon>
        <taxon>Bacillati</taxon>
        <taxon>Actinomycetota</taxon>
        <taxon>Actinomycetes</taxon>
        <taxon>Micromonosporales</taxon>
        <taxon>Micromonosporaceae</taxon>
        <taxon>Actinoplanes</taxon>
    </lineage>
</organism>
<evidence type="ECO:0000259" key="1">
    <source>
        <dbReference type="PROSITE" id="PS50995"/>
    </source>
</evidence>
<dbReference type="RefSeq" id="WP_067704556.1">
    <property type="nucleotide sequence ID" value="NZ_LLZH01000318.1"/>
</dbReference>
<dbReference type="SUPFAM" id="SSF46785">
    <property type="entry name" value="Winged helix' DNA-binding domain"/>
    <property type="match status" value="1"/>
</dbReference>
<dbReference type="InterPro" id="IPR000835">
    <property type="entry name" value="HTH_MarR-typ"/>
</dbReference>
<dbReference type="OrthoDB" id="3217017at2"/>
<dbReference type="InterPro" id="IPR036388">
    <property type="entry name" value="WH-like_DNA-bd_sf"/>
</dbReference>